<feature type="transmembrane region" description="Helical" evidence="1">
    <location>
        <begin position="221"/>
        <end position="242"/>
    </location>
</feature>
<keyword evidence="1" id="KW-1133">Transmembrane helix</keyword>
<dbReference type="AlphaFoldDB" id="A0AAE3VUV1"/>
<keyword evidence="3" id="KW-1185">Reference proteome</keyword>
<dbReference type="RefSeq" id="WP_307235326.1">
    <property type="nucleotide sequence ID" value="NZ_JAUSUZ010000001.1"/>
</dbReference>
<evidence type="ECO:0000256" key="1">
    <source>
        <dbReference type="SAM" id="Phobius"/>
    </source>
</evidence>
<keyword evidence="1" id="KW-0472">Membrane</keyword>
<feature type="transmembrane region" description="Helical" evidence="1">
    <location>
        <begin position="107"/>
        <end position="128"/>
    </location>
</feature>
<sequence length="247" mass="26093">MVIAELRKLLGLPTAWAGLIIGTLLAPLIVLINAPAVRRAIADGSYGDLSNLGMNDLGAGLLGPLVLGVVIVSSEFTPTGEHSAGVTQLHATLTAMPHRLRLLGAKAAVLSAVVLVQSVLAAAGVLTLTRALHGDAMPPVDPARLVTVLIYWVLLALLAFAITLIVRNGIVPLTVLIVNSFFVSVSYLLTKLTDLAYYLPDIAGARMFIRGGQFDHPMSPLVAGLTMTTWVVALLTLAAWLFHRRDA</sequence>
<gene>
    <name evidence="2" type="ORF">J2S42_000820</name>
</gene>
<dbReference type="Proteomes" id="UP001240236">
    <property type="component" value="Unassembled WGS sequence"/>
</dbReference>
<evidence type="ECO:0000313" key="2">
    <source>
        <dbReference type="EMBL" id="MDQ0364151.1"/>
    </source>
</evidence>
<name>A0AAE3VUV1_9ACTN</name>
<evidence type="ECO:0000313" key="3">
    <source>
        <dbReference type="Proteomes" id="UP001240236"/>
    </source>
</evidence>
<feature type="transmembrane region" description="Helical" evidence="1">
    <location>
        <begin position="15"/>
        <end position="34"/>
    </location>
</feature>
<keyword evidence="1" id="KW-0812">Transmembrane</keyword>
<proteinExistence type="predicted"/>
<reference evidence="2 3" key="1">
    <citation type="submission" date="2023-07" db="EMBL/GenBank/DDBJ databases">
        <title>Sequencing the genomes of 1000 actinobacteria strains.</title>
        <authorList>
            <person name="Klenk H.-P."/>
        </authorList>
    </citation>
    <scope>NUCLEOTIDE SEQUENCE [LARGE SCALE GENOMIC DNA]</scope>
    <source>
        <strain evidence="2 3">DSM 44709</strain>
    </source>
</reference>
<accession>A0AAE3VUV1</accession>
<feature type="transmembrane region" description="Helical" evidence="1">
    <location>
        <begin position="148"/>
        <end position="166"/>
    </location>
</feature>
<protein>
    <submittedName>
        <fullName evidence="2">Uncharacterized protein</fullName>
    </submittedName>
</protein>
<dbReference type="EMBL" id="JAUSUZ010000001">
    <property type="protein sequence ID" value="MDQ0364151.1"/>
    <property type="molecule type" value="Genomic_DNA"/>
</dbReference>
<organism evidence="2 3">
    <name type="scientific">Catenuloplanes indicus</name>
    <dbReference type="NCBI Taxonomy" id="137267"/>
    <lineage>
        <taxon>Bacteria</taxon>
        <taxon>Bacillati</taxon>
        <taxon>Actinomycetota</taxon>
        <taxon>Actinomycetes</taxon>
        <taxon>Micromonosporales</taxon>
        <taxon>Micromonosporaceae</taxon>
        <taxon>Catenuloplanes</taxon>
    </lineage>
</organism>
<feature type="transmembrane region" description="Helical" evidence="1">
    <location>
        <begin position="173"/>
        <end position="190"/>
    </location>
</feature>
<comment type="caution">
    <text evidence="2">The sequence shown here is derived from an EMBL/GenBank/DDBJ whole genome shotgun (WGS) entry which is preliminary data.</text>
</comment>